<reference evidence="2" key="1">
    <citation type="journal article" date="2015" name="Antimicrob. Agents Chemother.">
        <title>Characterization of a Mobilizable IncQ Plasmid Encoding the CMY-4 Cephalosporinase from Escherichia coli.</title>
        <authorList>
            <person name="Kotsakis S.D."/>
            <person name="Tzouvelekis L.S."/>
            <person name="Lebessi E."/>
            <person name="Doudoulakakis A."/>
            <person name="Bouli T."/>
            <person name="Tzelepi E."/>
            <person name="Miriagou V."/>
        </authorList>
    </citation>
    <scope>NUCLEOTIDE SEQUENCE</scope>
    <source>
        <strain evidence="2">EL-231</strain>
        <plasmid evidence="2">pQEL231</plasmid>
    </source>
</reference>
<protein>
    <submittedName>
        <fullName evidence="2">Mobilization protein B</fullName>
    </submittedName>
</protein>
<dbReference type="Pfam" id="PF17511">
    <property type="entry name" value="Mobilization_B"/>
    <property type="match status" value="1"/>
</dbReference>
<dbReference type="EMBL" id="KP205272">
    <property type="protein sequence ID" value="AJS09791.1"/>
    <property type="molecule type" value="Genomic_DNA"/>
</dbReference>
<sequence length="137" mass="15112">MNAIDRVKKSRGINELAEQIEPLAQSMATLADEARQVMSQTQQASEAQAAEWLKAQRQTGAAWVELAKELREVAAEVSSAAQSARSASRGWHWKLWLTVMLASMMPTVVLLIASLLLLDLTPLTTEDGSIWLRLVAR</sequence>
<organism evidence="2">
    <name type="scientific">Escherichia coli</name>
    <dbReference type="NCBI Taxonomy" id="562"/>
    <lineage>
        <taxon>Bacteria</taxon>
        <taxon>Pseudomonadati</taxon>
        <taxon>Pseudomonadota</taxon>
        <taxon>Gammaproteobacteria</taxon>
        <taxon>Enterobacterales</taxon>
        <taxon>Enterobacteriaceae</taxon>
        <taxon>Escherichia</taxon>
    </lineage>
</organism>
<name>A0A0D3RJK1_ECOLX</name>
<keyword evidence="1" id="KW-0472">Membrane</keyword>
<feature type="transmembrane region" description="Helical" evidence="1">
    <location>
        <begin position="95"/>
        <end position="118"/>
    </location>
</feature>
<gene>
    <name evidence="2" type="primary">mobB</name>
</gene>
<keyword evidence="2" id="KW-0614">Plasmid</keyword>
<keyword evidence="1" id="KW-0812">Transmembrane</keyword>
<dbReference type="SMR" id="A0A0D3RJK1"/>
<evidence type="ECO:0000256" key="1">
    <source>
        <dbReference type="SAM" id="Phobius"/>
    </source>
</evidence>
<dbReference type="RefSeq" id="WP_010890157.1">
    <property type="nucleotide sequence ID" value="NZ_BGAS01000126.1"/>
</dbReference>
<dbReference type="InterPro" id="IPR020369">
    <property type="entry name" value="Mobilisation_protein_B"/>
</dbReference>
<dbReference type="AlphaFoldDB" id="A0A0D3RJK1"/>
<keyword evidence="1" id="KW-1133">Transmembrane helix</keyword>
<geneLocation type="plasmid" evidence="2">
    <name>pQEL231</name>
</geneLocation>
<evidence type="ECO:0000313" key="2">
    <source>
        <dbReference type="EMBL" id="AJS09791.1"/>
    </source>
</evidence>
<accession>A0A0D3RJK1</accession>
<proteinExistence type="predicted"/>